<feature type="region of interest" description="Disordered" evidence="4">
    <location>
        <begin position="805"/>
        <end position="844"/>
    </location>
</feature>
<evidence type="ECO:0000256" key="2">
    <source>
        <dbReference type="ARBA" id="ARBA00010617"/>
    </source>
</evidence>
<dbReference type="PRINTS" id="PR00463">
    <property type="entry name" value="EP450I"/>
</dbReference>
<name>A0A835YKC2_9CHLO</name>
<keyword evidence="5" id="KW-0472">Membrane</keyword>
<dbReference type="GO" id="GO:0005506">
    <property type="term" value="F:iron ion binding"/>
    <property type="evidence" value="ECO:0007669"/>
    <property type="project" value="InterPro"/>
</dbReference>
<feature type="binding site" description="axial binding residue" evidence="3">
    <location>
        <position position="529"/>
    </location>
    <ligand>
        <name>heme</name>
        <dbReference type="ChEBI" id="CHEBI:30413"/>
    </ligand>
    <ligandPart>
        <name>Fe</name>
        <dbReference type="ChEBI" id="CHEBI:18248"/>
    </ligandPart>
</feature>
<dbReference type="InterPro" id="IPR050121">
    <property type="entry name" value="Cytochrome_P450_monoxygenase"/>
</dbReference>
<dbReference type="GO" id="GO:0004497">
    <property type="term" value="F:monooxygenase activity"/>
    <property type="evidence" value="ECO:0007669"/>
    <property type="project" value="InterPro"/>
</dbReference>
<dbReference type="PANTHER" id="PTHR24305:SF166">
    <property type="entry name" value="CYTOCHROME P450 12A4, MITOCHONDRIAL-RELATED"/>
    <property type="match status" value="1"/>
</dbReference>
<dbReference type="OrthoDB" id="550312at2759"/>
<keyword evidence="5" id="KW-0812">Transmembrane</keyword>
<protein>
    <recommendedName>
        <fullName evidence="6">NadR/Ttd14 AAA domain-containing protein</fullName>
    </recommendedName>
</protein>
<evidence type="ECO:0000256" key="3">
    <source>
        <dbReference type="PIRSR" id="PIRSR602401-1"/>
    </source>
</evidence>
<evidence type="ECO:0000313" key="8">
    <source>
        <dbReference type="Proteomes" id="UP000612055"/>
    </source>
</evidence>
<keyword evidence="5" id="KW-1133">Transmembrane helix</keyword>
<organism evidence="7 8">
    <name type="scientific">Edaphochlamys debaryana</name>
    <dbReference type="NCBI Taxonomy" id="47281"/>
    <lineage>
        <taxon>Eukaryota</taxon>
        <taxon>Viridiplantae</taxon>
        <taxon>Chlorophyta</taxon>
        <taxon>core chlorophytes</taxon>
        <taxon>Chlorophyceae</taxon>
        <taxon>CS clade</taxon>
        <taxon>Chlamydomonadales</taxon>
        <taxon>Chlamydomonadales incertae sedis</taxon>
        <taxon>Edaphochlamys</taxon>
    </lineage>
</organism>
<feature type="compositionally biased region" description="Low complexity" evidence="4">
    <location>
        <begin position="817"/>
        <end position="827"/>
    </location>
</feature>
<feature type="compositionally biased region" description="Gly residues" evidence="4">
    <location>
        <begin position="828"/>
        <end position="841"/>
    </location>
</feature>
<dbReference type="PROSITE" id="PS00086">
    <property type="entry name" value="CYTOCHROME_P450"/>
    <property type="match status" value="1"/>
</dbReference>
<dbReference type="EMBL" id="JAEHOE010000004">
    <property type="protein sequence ID" value="KAG2500165.1"/>
    <property type="molecule type" value="Genomic_DNA"/>
</dbReference>
<evidence type="ECO:0000256" key="5">
    <source>
        <dbReference type="SAM" id="Phobius"/>
    </source>
</evidence>
<comment type="caution">
    <text evidence="7">The sequence shown here is derived from an EMBL/GenBank/DDBJ whole genome shotgun (WGS) entry which is preliminary data.</text>
</comment>
<dbReference type="GO" id="GO:0020037">
    <property type="term" value="F:heme binding"/>
    <property type="evidence" value="ECO:0007669"/>
    <property type="project" value="InterPro"/>
</dbReference>
<evidence type="ECO:0000256" key="1">
    <source>
        <dbReference type="ARBA" id="ARBA00001971"/>
    </source>
</evidence>
<keyword evidence="3" id="KW-0349">Heme</keyword>
<dbReference type="InterPro" id="IPR001128">
    <property type="entry name" value="Cyt_P450"/>
</dbReference>
<dbReference type="InterPro" id="IPR027417">
    <property type="entry name" value="P-loop_NTPase"/>
</dbReference>
<evidence type="ECO:0000313" key="7">
    <source>
        <dbReference type="EMBL" id="KAG2500165.1"/>
    </source>
</evidence>
<dbReference type="Gene3D" id="3.40.50.300">
    <property type="entry name" value="P-loop containing nucleotide triphosphate hydrolases"/>
    <property type="match status" value="1"/>
</dbReference>
<dbReference type="PRINTS" id="PR00385">
    <property type="entry name" value="P450"/>
</dbReference>
<dbReference type="SUPFAM" id="SSF48264">
    <property type="entry name" value="Cytochrome P450"/>
    <property type="match status" value="1"/>
</dbReference>
<comment type="cofactor">
    <cofactor evidence="1 3">
        <name>heme</name>
        <dbReference type="ChEBI" id="CHEBI:30413"/>
    </cofactor>
</comment>
<evidence type="ECO:0000256" key="4">
    <source>
        <dbReference type="SAM" id="MobiDB-lite"/>
    </source>
</evidence>
<proteinExistence type="inferred from homology"/>
<accession>A0A835YKC2</accession>
<feature type="transmembrane region" description="Helical" evidence="5">
    <location>
        <begin position="59"/>
        <end position="78"/>
    </location>
</feature>
<dbReference type="InterPro" id="IPR002401">
    <property type="entry name" value="Cyt_P450_E_grp-I"/>
</dbReference>
<dbReference type="InterPro" id="IPR036396">
    <property type="entry name" value="Cyt_P450_sf"/>
</dbReference>
<comment type="similarity">
    <text evidence="2">Belongs to the cytochrome P450 family.</text>
</comment>
<feature type="domain" description="NadR/Ttd14 AAA" evidence="6">
    <location>
        <begin position="662"/>
        <end position="783"/>
    </location>
</feature>
<dbReference type="AlphaFoldDB" id="A0A835YKC2"/>
<dbReference type="Pfam" id="PF00067">
    <property type="entry name" value="p450"/>
    <property type="match status" value="1"/>
</dbReference>
<evidence type="ECO:0000259" key="6">
    <source>
        <dbReference type="Pfam" id="PF13521"/>
    </source>
</evidence>
<dbReference type="Proteomes" id="UP000612055">
    <property type="component" value="Unassembled WGS sequence"/>
</dbReference>
<sequence length="909" mass="96200">MFARAPAWTAAWTAAGPAWTALAAAALLQAGLMLYTMLSRRRWQQRQAASHVSAAGVRALAPAAGPASAPALLLSAAWSRACGALERGLPASLGGALALWRGTMAEAAQRFAPGGVGVRSVSLVHFGRMHFVDRWYEAQQVFRSPALHMRLGNEEGLSVLGMQGQGVIWNNDWPRWALDRKIFTEAVQPAGIQDASSPAGRWLAALCRDCVSSSLQQAAGHATAPSAEPESKSKAGSLVLLDGLGLLRAVTCRVTLALAFGLAPSALSWEELGEVVAAVGDYFKAWEFFLLRPPWLLRRTAPREARRHEAAVERLRGQVRSLLARATGGSWPPPGPVRLVGLPGAYPGPNGKPPSFILALLSGLHAPRPEDRLAVGDAEQAALEMLLAGTDTSSVTLYYALLALRDDPALQGQLREELATGRASPALWALLSESMRFKPVGPVVIRRASEAVALRAQAGPHVVVAAGDTVVVNLAAMHRDPGLFPFPDVFDVRNFLEHPAVEHEPSRDVLAATTVDRCFMPFGSGRKGCVGFLLALAEMEHILPALLAAAGLPTLAEAAEAVGPEAAARLAPPLGQLRTRWEVASQPTESHLIALTLRPPVPKEEGIERPATPSDRPLPARALGSPAREPPAPGHLTTPQQWVPEAPPPEPTPVRPPVPPRRVYLVGAGGVGKTTLLWAAAEQLMAAGFETRSEVARQLLAERKVTRAQLEHEDETFLRFQEAVLRRHAELEAADADGCGSGSGPSARCMSDRSGVDALVYAAQRFGEGSAQLAELLALPETQALLRRYADAEAACLHVLVPPFQPPPAPPTPQPEPAQADAAALRQGGAGARGEAAGGGSAVEDDGVRIRSSAAGLWGYTAAVERLLRALGLPYGRLSAGGVEARREELLTMLLTGMEQEVEGRGFGA</sequence>
<dbReference type="PANTHER" id="PTHR24305">
    <property type="entry name" value="CYTOCHROME P450"/>
    <property type="match status" value="1"/>
</dbReference>
<feature type="compositionally biased region" description="Pro residues" evidence="4">
    <location>
        <begin position="805"/>
        <end position="816"/>
    </location>
</feature>
<keyword evidence="3" id="KW-0479">Metal-binding</keyword>
<feature type="region of interest" description="Disordered" evidence="4">
    <location>
        <begin position="599"/>
        <end position="656"/>
    </location>
</feature>
<dbReference type="InterPro" id="IPR038727">
    <property type="entry name" value="NadR/Ttd14_AAA_dom"/>
</dbReference>
<dbReference type="GO" id="GO:0016705">
    <property type="term" value="F:oxidoreductase activity, acting on paired donors, with incorporation or reduction of molecular oxygen"/>
    <property type="evidence" value="ECO:0007669"/>
    <property type="project" value="InterPro"/>
</dbReference>
<reference evidence="7" key="1">
    <citation type="journal article" date="2020" name="bioRxiv">
        <title>Comparative genomics of Chlamydomonas.</title>
        <authorList>
            <person name="Craig R.J."/>
            <person name="Hasan A.R."/>
            <person name="Ness R.W."/>
            <person name="Keightley P.D."/>
        </authorList>
    </citation>
    <scope>NUCLEOTIDE SEQUENCE</scope>
    <source>
        <strain evidence="7">CCAP 11/70</strain>
    </source>
</reference>
<dbReference type="InterPro" id="IPR017972">
    <property type="entry name" value="Cyt_P450_CS"/>
</dbReference>
<keyword evidence="8" id="KW-1185">Reference proteome</keyword>
<gene>
    <name evidence="7" type="ORF">HYH03_001747</name>
</gene>
<feature type="transmembrane region" description="Helical" evidence="5">
    <location>
        <begin position="18"/>
        <end position="38"/>
    </location>
</feature>
<feature type="compositionally biased region" description="Pro residues" evidence="4">
    <location>
        <begin position="645"/>
        <end position="656"/>
    </location>
</feature>
<dbReference type="SUPFAM" id="SSF52540">
    <property type="entry name" value="P-loop containing nucleoside triphosphate hydrolases"/>
    <property type="match status" value="1"/>
</dbReference>
<dbReference type="Gene3D" id="1.10.630.10">
    <property type="entry name" value="Cytochrome P450"/>
    <property type="match status" value="1"/>
</dbReference>
<dbReference type="Pfam" id="PF13521">
    <property type="entry name" value="AAA_28"/>
    <property type="match status" value="1"/>
</dbReference>
<keyword evidence="3" id="KW-0408">Iron</keyword>